<evidence type="ECO:0000313" key="3">
    <source>
        <dbReference type="Proteomes" id="UP000053424"/>
    </source>
</evidence>
<accession>A0A0C2YJD8</accession>
<feature type="compositionally biased region" description="Polar residues" evidence="1">
    <location>
        <begin position="304"/>
        <end position="345"/>
    </location>
</feature>
<dbReference type="AlphaFoldDB" id="A0A0C2YJD8"/>
<dbReference type="EMBL" id="KN831781">
    <property type="protein sequence ID" value="KIM41127.1"/>
    <property type="molecule type" value="Genomic_DNA"/>
</dbReference>
<keyword evidence="3" id="KW-1185">Reference proteome</keyword>
<name>A0A0C2YJD8_HEBCY</name>
<feature type="compositionally biased region" description="Polar residues" evidence="1">
    <location>
        <begin position="450"/>
        <end position="469"/>
    </location>
</feature>
<reference evidence="3" key="2">
    <citation type="submission" date="2015-01" db="EMBL/GenBank/DDBJ databases">
        <title>Evolutionary Origins and Diversification of the Mycorrhizal Mutualists.</title>
        <authorList>
            <consortium name="DOE Joint Genome Institute"/>
            <consortium name="Mycorrhizal Genomics Consortium"/>
            <person name="Kohler A."/>
            <person name="Kuo A."/>
            <person name="Nagy L.G."/>
            <person name="Floudas D."/>
            <person name="Copeland A."/>
            <person name="Barry K.W."/>
            <person name="Cichocki N."/>
            <person name="Veneault-Fourrey C."/>
            <person name="LaButti K."/>
            <person name="Lindquist E.A."/>
            <person name="Lipzen A."/>
            <person name="Lundell T."/>
            <person name="Morin E."/>
            <person name="Murat C."/>
            <person name="Riley R."/>
            <person name="Ohm R."/>
            <person name="Sun H."/>
            <person name="Tunlid A."/>
            <person name="Henrissat B."/>
            <person name="Grigoriev I.V."/>
            <person name="Hibbett D.S."/>
            <person name="Martin F."/>
        </authorList>
    </citation>
    <scope>NUCLEOTIDE SEQUENCE [LARGE SCALE GENOMIC DNA]</scope>
    <source>
        <strain evidence="3">h7</strain>
    </source>
</reference>
<dbReference type="Proteomes" id="UP000053424">
    <property type="component" value="Unassembled WGS sequence"/>
</dbReference>
<gene>
    <name evidence="2" type="ORF">M413DRAFT_11309</name>
</gene>
<proteinExistence type="predicted"/>
<feature type="compositionally biased region" description="Polar residues" evidence="1">
    <location>
        <begin position="358"/>
        <end position="376"/>
    </location>
</feature>
<evidence type="ECO:0000313" key="2">
    <source>
        <dbReference type="EMBL" id="KIM41127.1"/>
    </source>
</evidence>
<organism evidence="2 3">
    <name type="scientific">Hebeloma cylindrosporum</name>
    <dbReference type="NCBI Taxonomy" id="76867"/>
    <lineage>
        <taxon>Eukaryota</taxon>
        <taxon>Fungi</taxon>
        <taxon>Dikarya</taxon>
        <taxon>Basidiomycota</taxon>
        <taxon>Agaricomycotina</taxon>
        <taxon>Agaricomycetes</taxon>
        <taxon>Agaricomycetidae</taxon>
        <taxon>Agaricales</taxon>
        <taxon>Agaricineae</taxon>
        <taxon>Hymenogastraceae</taxon>
        <taxon>Hebeloma</taxon>
    </lineage>
</organism>
<feature type="compositionally biased region" description="Low complexity" evidence="1">
    <location>
        <begin position="493"/>
        <end position="508"/>
    </location>
</feature>
<sequence>MNTNTFGASSSQLPKAVEEEAALAEPALAGFAGPHSLYSLGGNENEPVGGSGSYSRSIDINYPSRPLAILNPNLDPRLVHDDDVQGFQWSTPHPRLSRSALPLAQHSAYSTVGNANRNAGDAGASMVPFSLPNAGVEVPRLGSLGGYRQTEGNWETVAPQDNASYRSTEPSSPTISQLPERLGPAFGAAGDANRHAGGAMRSNLLSQPASLEGARQGRVIGYGTTHPSLLPPPQPAVNTSSLHQHDAGPTQLSTPNASQDHRQNYFVGFSGNGIPNNLPTLPYRNGGSQRGIYSPLPLDYAPTSQSGGYLSPSQHFGSANQQGGGSTTSPLSIGNSNWQGSQQQPLAPYGASRPPAIQNPSTQLPPISYSPPQSLEPQDIHATQDGRASADGVDLSGVAWEDWNWSIKYIDSLLASGQALSVSAPPLTPNNIGHTNPGFVFPPLGMGNVTMGTRTDQGSPSQYSPTNNNLPLQIPYPQPDPPYSGQLPLDDFNPPVASGSSSSRGGPVRNRRNAPRTVSPYVRAQARIVKTPYNDHPDDSSWICRWEGCNAVFATFKALESHVVRPSRDDTANGIVSAHNLPRGNSVGVRCRWDGDGCSVTKEAVWRHIYSEAHLNVKFLCTVCGKSKTRPHPLSKCSSF</sequence>
<reference evidence="2 3" key="1">
    <citation type="submission" date="2014-04" db="EMBL/GenBank/DDBJ databases">
        <authorList>
            <consortium name="DOE Joint Genome Institute"/>
            <person name="Kuo A."/>
            <person name="Gay G."/>
            <person name="Dore J."/>
            <person name="Kohler A."/>
            <person name="Nagy L.G."/>
            <person name="Floudas D."/>
            <person name="Copeland A."/>
            <person name="Barry K.W."/>
            <person name="Cichocki N."/>
            <person name="Veneault-Fourrey C."/>
            <person name="LaButti K."/>
            <person name="Lindquist E.A."/>
            <person name="Lipzen A."/>
            <person name="Lundell T."/>
            <person name="Morin E."/>
            <person name="Murat C."/>
            <person name="Sun H."/>
            <person name="Tunlid A."/>
            <person name="Henrissat B."/>
            <person name="Grigoriev I.V."/>
            <person name="Hibbett D.S."/>
            <person name="Martin F."/>
            <person name="Nordberg H.P."/>
            <person name="Cantor M.N."/>
            <person name="Hua S.X."/>
        </authorList>
    </citation>
    <scope>NUCLEOTIDE SEQUENCE [LARGE SCALE GENOMIC DNA]</scope>
    <source>
        <strain evidence="3">h7</strain>
    </source>
</reference>
<dbReference type="HOGENOM" id="CLU_429630_0_0_1"/>
<feature type="region of interest" description="Disordered" evidence="1">
    <location>
        <begin position="304"/>
        <end position="390"/>
    </location>
</feature>
<feature type="region of interest" description="Disordered" evidence="1">
    <location>
        <begin position="448"/>
        <end position="517"/>
    </location>
</feature>
<feature type="region of interest" description="Disordered" evidence="1">
    <location>
        <begin position="223"/>
        <end position="265"/>
    </location>
</feature>
<evidence type="ECO:0000256" key="1">
    <source>
        <dbReference type="SAM" id="MobiDB-lite"/>
    </source>
</evidence>
<protein>
    <submittedName>
        <fullName evidence="2">Uncharacterized protein</fullName>
    </submittedName>
</protein>